<sequence length="57" mass="6283">TEEVVLLVTSFGGLRSAVAEEEGTPCFAEGVVAFTDPPLFNGQGKRLIWKLKRKDFK</sequence>
<comment type="caution">
    <text evidence="1">The sequence shown here is derived from an EMBL/GenBank/DDBJ whole genome shotgun (WGS) entry which is preliminary data.</text>
</comment>
<gene>
    <name evidence="1" type="ORF">LCGC14_1923830</name>
</gene>
<name>A0A0F9I3W9_9ZZZZ</name>
<reference evidence="1" key="1">
    <citation type="journal article" date="2015" name="Nature">
        <title>Complex archaea that bridge the gap between prokaryotes and eukaryotes.</title>
        <authorList>
            <person name="Spang A."/>
            <person name="Saw J.H."/>
            <person name="Jorgensen S.L."/>
            <person name="Zaremba-Niedzwiedzka K."/>
            <person name="Martijn J."/>
            <person name="Lind A.E."/>
            <person name="van Eijk R."/>
            <person name="Schleper C."/>
            <person name="Guy L."/>
            <person name="Ettema T.J."/>
        </authorList>
    </citation>
    <scope>NUCLEOTIDE SEQUENCE</scope>
</reference>
<feature type="non-terminal residue" evidence="1">
    <location>
        <position position="1"/>
    </location>
</feature>
<organism evidence="1">
    <name type="scientific">marine sediment metagenome</name>
    <dbReference type="NCBI Taxonomy" id="412755"/>
    <lineage>
        <taxon>unclassified sequences</taxon>
        <taxon>metagenomes</taxon>
        <taxon>ecological metagenomes</taxon>
    </lineage>
</organism>
<evidence type="ECO:0000313" key="1">
    <source>
        <dbReference type="EMBL" id="KKL88530.1"/>
    </source>
</evidence>
<dbReference type="EMBL" id="LAZR01020540">
    <property type="protein sequence ID" value="KKL88530.1"/>
    <property type="molecule type" value="Genomic_DNA"/>
</dbReference>
<accession>A0A0F9I3W9</accession>
<dbReference type="AlphaFoldDB" id="A0A0F9I3W9"/>
<protein>
    <submittedName>
        <fullName evidence="1">Uncharacterized protein</fullName>
    </submittedName>
</protein>
<proteinExistence type="predicted"/>